<evidence type="ECO:0000256" key="2">
    <source>
        <dbReference type="ARBA" id="ARBA00022889"/>
    </source>
</evidence>
<organism evidence="7 8">
    <name type="scientific">Catenulispora acidiphila (strain DSM 44928 / JCM 14897 / NBRC 102108 / NRRL B-24433 / ID139908)</name>
    <dbReference type="NCBI Taxonomy" id="479433"/>
    <lineage>
        <taxon>Bacteria</taxon>
        <taxon>Bacillati</taxon>
        <taxon>Actinomycetota</taxon>
        <taxon>Actinomycetes</taxon>
        <taxon>Catenulisporales</taxon>
        <taxon>Catenulisporaceae</taxon>
        <taxon>Catenulispora</taxon>
    </lineage>
</organism>
<dbReference type="Proteomes" id="UP000000851">
    <property type="component" value="Chromosome"/>
</dbReference>
<reference evidence="7 8" key="1">
    <citation type="journal article" date="2009" name="Stand. Genomic Sci.">
        <title>Complete genome sequence of Catenulispora acidiphila type strain (ID 139908).</title>
        <authorList>
            <person name="Copeland A."/>
            <person name="Lapidus A."/>
            <person name="Glavina Del Rio T."/>
            <person name="Nolan M."/>
            <person name="Lucas S."/>
            <person name="Chen F."/>
            <person name="Tice H."/>
            <person name="Cheng J.F."/>
            <person name="Bruce D."/>
            <person name="Goodwin L."/>
            <person name="Pitluck S."/>
            <person name="Mikhailova N."/>
            <person name="Pati A."/>
            <person name="Ivanova N."/>
            <person name="Mavromatis K."/>
            <person name="Chen A."/>
            <person name="Palaniappan K."/>
            <person name="Chain P."/>
            <person name="Land M."/>
            <person name="Hauser L."/>
            <person name="Chang Y.J."/>
            <person name="Jeffries C.D."/>
            <person name="Chertkov O."/>
            <person name="Brettin T."/>
            <person name="Detter J.C."/>
            <person name="Han C."/>
            <person name="Ali Z."/>
            <person name="Tindall B.J."/>
            <person name="Goker M."/>
            <person name="Bristow J."/>
            <person name="Eisen J.A."/>
            <person name="Markowitz V."/>
            <person name="Hugenholtz P."/>
            <person name="Kyrpides N.C."/>
            <person name="Klenk H.P."/>
        </authorList>
    </citation>
    <scope>NUCLEOTIDE SEQUENCE [LARGE SCALE GENOMIC DNA]</scope>
    <source>
        <strain evidence="8">DSM 44928 / JCM 14897 / NBRC 102108 / NRRL B-24433 / ID139908</strain>
    </source>
</reference>
<keyword evidence="2" id="KW-0130">Cell adhesion</keyword>
<name>C7QA18_CATAD</name>
<gene>
    <name evidence="7" type="ordered locus">Caci_1493</name>
</gene>
<evidence type="ECO:0000313" key="7">
    <source>
        <dbReference type="EMBL" id="ACU70416.1"/>
    </source>
</evidence>
<dbReference type="InParanoid" id="C7QA18"/>
<keyword evidence="1" id="KW-0964">Secreted</keyword>
<dbReference type="PROSITE" id="PS51884">
    <property type="entry name" value="CHAPLIN"/>
    <property type="match status" value="5"/>
</dbReference>
<feature type="region of interest" description="Disordered" evidence="4">
    <location>
        <begin position="550"/>
        <end position="600"/>
    </location>
</feature>
<evidence type="ECO:0000256" key="5">
    <source>
        <dbReference type="SAM" id="SignalP"/>
    </source>
</evidence>
<dbReference type="eggNOG" id="ENOG5033GQX">
    <property type="taxonomic scope" value="Bacteria"/>
</dbReference>
<dbReference type="GO" id="GO:0007155">
    <property type="term" value="P:cell adhesion"/>
    <property type="evidence" value="ECO:0007669"/>
    <property type="project" value="UniProtKB-KW"/>
</dbReference>
<proteinExistence type="predicted"/>
<dbReference type="KEGG" id="cai:Caci_1493"/>
<keyword evidence="3" id="KW-0034">Amyloid</keyword>
<feature type="domain" description="Chaplin" evidence="6">
    <location>
        <begin position="224"/>
        <end position="264"/>
    </location>
</feature>
<sequence length="633" mass="61833" precursor="true">MHDVTKRGLALAVATGGLLITGAAPAVSAVSSTTHPEHPDQAGKKSQPTGASSHHAAIPVSRPQVKQYAGRHKAPGHAAATPTHAPAAHHPAAPHEAAQHHQAAGHHPAAPHHGNAPAHAGMPHHTNASAHASAPQHANAPAHASTPHHTNAPAHASAPHHTNAPAHASTPHHSNAPAHASTPHRNGTAPYSAPHAPAHASTPHPAAGSADSAGAAASSEDFGGGGLLAGNTVEVPVDAPVNICGVVATVLGGGDHAEGEHCVNGPGTAGGPNSSAAAVAGGSPGTLSGNVVQVPVSLPANICGDTVTAIGGQNSAEDILCANEGGPSYSSANAVATSSPGLVSGNVVQVPVDAPLNVCGITANVVGVFDTAAGTTCVNGGERHGHWEYPGDLQEHHVGAGAKAVTANSSGAVTGNVLQVPIEAPINACGDSVDLVGVFDSALDNRCVNHTAGGAGAEGRAIGNNGLAAGNVAQLPINIPTEICGVVAAFGAYHDTAAGNSCVNTGAPTTFSAGSATGETGIITGNVVQGSVNAPLQLCGTTLGAGLANSGTEDTGCSTGPAMSPIDGPPPPATHSRQHQEHLHRHRRPTHEEMGQLPHTGSDVLDYAGLGAGALVLGAGALIASRRKSSSAN</sequence>
<feature type="domain" description="Chaplin" evidence="6">
    <location>
        <begin position="283"/>
        <end position="323"/>
    </location>
</feature>
<keyword evidence="5" id="KW-0732">Signal</keyword>
<dbReference type="AlphaFoldDB" id="C7QA18"/>
<feature type="domain" description="Chaplin" evidence="6">
    <location>
        <begin position="409"/>
        <end position="449"/>
    </location>
</feature>
<feature type="chain" id="PRO_5039220787" evidence="5">
    <location>
        <begin position="27"/>
        <end position="633"/>
    </location>
</feature>
<dbReference type="STRING" id="479433.Caci_1493"/>
<keyword evidence="8" id="KW-1185">Reference proteome</keyword>
<dbReference type="EMBL" id="CP001700">
    <property type="protein sequence ID" value="ACU70416.1"/>
    <property type="molecule type" value="Genomic_DNA"/>
</dbReference>
<evidence type="ECO:0000313" key="8">
    <source>
        <dbReference type="Proteomes" id="UP000000851"/>
    </source>
</evidence>
<feature type="domain" description="Chaplin" evidence="6">
    <location>
        <begin position="464"/>
        <end position="504"/>
    </location>
</feature>
<evidence type="ECO:0000256" key="1">
    <source>
        <dbReference type="ARBA" id="ARBA00022512"/>
    </source>
</evidence>
<dbReference type="InterPro" id="IPR005528">
    <property type="entry name" value="ChpA-H"/>
</dbReference>
<dbReference type="OrthoDB" id="3544424at2"/>
<feature type="compositionally biased region" description="Low complexity" evidence="4">
    <location>
        <begin position="189"/>
        <end position="219"/>
    </location>
</feature>
<keyword evidence="1" id="KW-0134">Cell wall</keyword>
<feature type="signal peptide" evidence="5">
    <location>
        <begin position="1"/>
        <end position="26"/>
    </location>
</feature>
<evidence type="ECO:0000259" key="6">
    <source>
        <dbReference type="PROSITE" id="PS51884"/>
    </source>
</evidence>
<protein>
    <submittedName>
        <fullName evidence="7">LPXTG-motif cell wall anchor domain protein</fullName>
    </submittedName>
</protein>
<evidence type="ECO:0000256" key="3">
    <source>
        <dbReference type="ARBA" id="ARBA00023087"/>
    </source>
</evidence>
<feature type="domain" description="Chaplin" evidence="6">
    <location>
        <begin position="339"/>
        <end position="379"/>
    </location>
</feature>
<evidence type="ECO:0000256" key="4">
    <source>
        <dbReference type="SAM" id="MobiDB-lite"/>
    </source>
</evidence>
<dbReference type="RefSeq" id="WP_012785710.1">
    <property type="nucleotide sequence ID" value="NC_013131.1"/>
</dbReference>
<dbReference type="Pfam" id="PF03777">
    <property type="entry name" value="ChpA-C"/>
    <property type="match status" value="6"/>
</dbReference>
<dbReference type="NCBIfam" id="TIGR01167">
    <property type="entry name" value="LPXTG_anchor"/>
    <property type="match status" value="1"/>
</dbReference>
<dbReference type="HOGENOM" id="CLU_431951_0_0_11"/>
<accession>C7QA18</accession>
<feature type="compositionally biased region" description="Low complexity" evidence="4">
    <location>
        <begin position="76"/>
        <end position="125"/>
    </location>
</feature>
<feature type="region of interest" description="Disordered" evidence="4">
    <location>
        <begin position="29"/>
        <end position="219"/>
    </location>
</feature>